<sequence length="565" mass="59050">MFWDYNRYVKAAAESLGLTLKAHHGGGSSSSSHDRASAAGEPLPTGPNIVEAAGKEDGGPAETGGGTAAAAATRRQQQRPAGDGPGGGLSLWDGERLVFNMSGSWWDVARAAVRYGTAALAYRWRVAGAFRRFQRVYDLQAAGVSWETPDAMLQQLGLFNQTQRSSRDYMEAHLLRPAAWWLWGGRAFIEEAAAAVGRCNYNQRTDQLNALAGLVSYGPAAYGSVWAIEGGNRKLVSGLLAASGARLLRGGRVRAARRHAGTGLWWLEVEGQGAGAAAAVYGPYQAVVLAAPLVGSGLVIEKEVEEDELVAGVDSSGGGGGGSESSNGFSRDSRAAHNAESVGGDERPGLHQRAAATRRRLLFSDLAGSYGGASQEHTSSDIGSSKISSSSRATGGDTAALLQRPYQVTITTFVAAGRLRPAFFNATALPPGLSAVLVTDSARVPFAAVAARRLAGPAGGEGNDEVVYKLFSSEPLAPELLERLFEPGPAQQAPRVLASRRWYAYPRFAPPERFPPFLLGPGLVYGNALEPAASAMEMAAVAAANSALLVARHLQAAAAAAAVRQ</sequence>
<dbReference type="InterPro" id="IPR010795">
    <property type="entry name" value="Prenylcys_lyase"/>
</dbReference>
<feature type="domain" description="Prenylcysteine lyase" evidence="7">
    <location>
        <begin position="402"/>
        <end position="557"/>
    </location>
</feature>
<keyword evidence="2" id="KW-0285">Flavoprotein</keyword>
<keyword evidence="4" id="KW-0560">Oxidoreductase</keyword>
<feature type="region of interest" description="Disordered" evidence="6">
    <location>
        <begin position="311"/>
        <end position="351"/>
    </location>
</feature>
<dbReference type="PANTHER" id="PTHR15944:SF0">
    <property type="entry name" value="PRENYLCYSTEINE LYASE DOMAIN-CONTAINING PROTEIN"/>
    <property type="match status" value="1"/>
</dbReference>
<dbReference type="AlphaFoldDB" id="A0A835WFN9"/>
<reference evidence="8" key="1">
    <citation type="journal article" date="2020" name="bioRxiv">
        <title>Comparative genomics of Chlamydomonas.</title>
        <authorList>
            <person name="Craig R.J."/>
            <person name="Hasan A.R."/>
            <person name="Ness R.W."/>
            <person name="Keightley P.D."/>
        </authorList>
    </citation>
    <scope>NUCLEOTIDE SEQUENCE</scope>
    <source>
        <strain evidence="8">SAG 7.73</strain>
    </source>
</reference>
<evidence type="ECO:0000256" key="3">
    <source>
        <dbReference type="ARBA" id="ARBA00022827"/>
    </source>
</evidence>
<feature type="domain" description="Prenylcysteine lyase" evidence="7">
    <location>
        <begin position="103"/>
        <end position="297"/>
    </location>
</feature>
<dbReference type="PANTHER" id="PTHR15944">
    <property type="entry name" value="FARNESYLCYSTEINE LYASE"/>
    <property type="match status" value="1"/>
</dbReference>
<evidence type="ECO:0000313" key="9">
    <source>
        <dbReference type="Proteomes" id="UP000650467"/>
    </source>
</evidence>
<dbReference type="Proteomes" id="UP000650467">
    <property type="component" value="Unassembled WGS sequence"/>
</dbReference>
<evidence type="ECO:0000256" key="4">
    <source>
        <dbReference type="ARBA" id="ARBA00023002"/>
    </source>
</evidence>
<evidence type="ECO:0000256" key="1">
    <source>
        <dbReference type="ARBA" id="ARBA00001974"/>
    </source>
</evidence>
<name>A0A835WFN9_CHLIN</name>
<keyword evidence="9" id="KW-1185">Reference proteome</keyword>
<dbReference type="InterPro" id="IPR017046">
    <property type="entry name" value="Prenylcysteine_Oxase1"/>
</dbReference>
<comment type="caution">
    <text evidence="8">The sequence shown here is derived from an EMBL/GenBank/DDBJ whole genome shotgun (WGS) entry which is preliminary data.</text>
</comment>
<evidence type="ECO:0000313" key="8">
    <source>
        <dbReference type="EMBL" id="KAG2446235.1"/>
    </source>
</evidence>
<protein>
    <recommendedName>
        <fullName evidence="7">Prenylcysteine lyase domain-containing protein</fullName>
    </recommendedName>
</protein>
<accession>A0A835WFN9</accession>
<dbReference type="EMBL" id="JAEHOC010000001">
    <property type="protein sequence ID" value="KAG2446235.1"/>
    <property type="molecule type" value="Genomic_DNA"/>
</dbReference>
<keyword evidence="3" id="KW-0274">FAD</keyword>
<proteinExistence type="predicted"/>
<evidence type="ECO:0000256" key="2">
    <source>
        <dbReference type="ARBA" id="ARBA00022630"/>
    </source>
</evidence>
<feature type="compositionally biased region" description="Low complexity" evidence="6">
    <location>
        <begin position="68"/>
        <end position="82"/>
    </location>
</feature>
<dbReference type="GO" id="GO:0030328">
    <property type="term" value="P:prenylcysteine catabolic process"/>
    <property type="evidence" value="ECO:0007669"/>
    <property type="project" value="InterPro"/>
</dbReference>
<comment type="cofactor">
    <cofactor evidence="1">
        <name>FAD</name>
        <dbReference type="ChEBI" id="CHEBI:57692"/>
    </cofactor>
</comment>
<evidence type="ECO:0000256" key="5">
    <source>
        <dbReference type="ARBA" id="ARBA00023180"/>
    </source>
</evidence>
<dbReference type="Pfam" id="PF07156">
    <property type="entry name" value="Prenylcys_lyase"/>
    <property type="match status" value="2"/>
</dbReference>
<organism evidence="8 9">
    <name type="scientific">Chlamydomonas incerta</name>
    <dbReference type="NCBI Taxonomy" id="51695"/>
    <lineage>
        <taxon>Eukaryota</taxon>
        <taxon>Viridiplantae</taxon>
        <taxon>Chlorophyta</taxon>
        <taxon>core chlorophytes</taxon>
        <taxon>Chlorophyceae</taxon>
        <taxon>CS clade</taxon>
        <taxon>Chlamydomonadales</taxon>
        <taxon>Chlamydomonadaceae</taxon>
        <taxon>Chlamydomonas</taxon>
    </lineage>
</organism>
<feature type="region of interest" description="Disordered" evidence="6">
    <location>
        <begin position="22"/>
        <end position="88"/>
    </location>
</feature>
<evidence type="ECO:0000259" key="7">
    <source>
        <dbReference type="Pfam" id="PF07156"/>
    </source>
</evidence>
<dbReference type="GO" id="GO:0030327">
    <property type="term" value="P:prenylated protein catabolic process"/>
    <property type="evidence" value="ECO:0007669"/>
    <property type="project" value="TreeGrafter"/>
</dbReference>
<dbReference type="GO" id="GO:0001735">
    <property type="term" value="F:prenylcysteine oxidase activity"/>
    <property type="evidence" value="ECO:0007669"/>
    <property type="project" value="InterPro"/>
</dbReference>
<gene>
    <name evidence="8" type="ORF">HXX76_000827</name>
</gene>
<feature type="region of interest" description="Disordered" evidence="6">
    <location>
        <begin position="370"/>
        <end position="394"/>
    </location>
</feature>
<dbReference type="OrthoDB" id="437369at2759"/>
<evidence type="ECO:0000256" key="6">
    <source>
        <dbReference type="SAM" id="MobiDB-lite"/>
    </source>
</evidence>
<keyword evidence="5" id="KW-0325">Glycoprotein</keyword>
<feature type="compositionally biased region" description="Low complexity" evidence="6">
    <location>
        <begin position="380"/>
        <end position="391"/>
    </location>
</feature>